<feature type="region of interest" description="Disordered" evidence="1">
    <location>
        <begin position="39"/>
        <end position="108"/>
    </location>
</feature>
<dbReference type="EMBL" id="CP025121">
    <property type="protein sequence ID" value="AYJ01472.1"/>
    <property type="molecule type" value="Genomic_DNA"/>
</dbReference>
<evidence type="ECO:0000256" key="1">
    <source>
        <dbReference type="SAM" id="MobiDB-lite"/>
    </source>
</evidence>
<reference evidence="3 4" key="1">
    <citation type="journal article" date="2018" name="BMC Genomics">
        <title>Comparative genome analysis of jujube witches'-broom Phytoplasma, an obligate pathogen that causes jujube witches'-broom disease.</title>
        <authorList>
            <person name="Wang J."/>
            <person name="Song L."/>
            <person name="Jiao Q."/>
            <person name="Yang S."/>
            <person name="Gao R."/>
            <person name="Lu X."/>
            <person name="Zhou G."/>
        </authorList>
    </citation>
    <scope>NUCLEOTIDE SEQUENCE [LARGE SCALE GENOMIC DNA]</scope>
    <source>
        <strain evidence="3">Jwb-nky</strain>
    </source>
</reference>
<organism evidence="3 4">
    <name type="scientific">Ziziphus jujuba witches'-broom phytoplasma</name>
    <dbReference type="NCBI Taxonomy" id="135727"/>
    <lineage>
        <taxon>Bacteria</taxon>
        <taxon>Bacillati</taxon>
        <taxon>Mycoplasmatota</taxon>
        <taxon>Mollicutes</taxon>
        <taxon>Acholeplasmatales</taxon>
        <taxon>Acholeplasmataceae</taxon>
        <taxon>Candidatus Phytoplasma</taxon>
        <taxon>16SrV (Elm yellows group)</taxon>
    </lineage>
</organism>
<keyword evidence="2" id="KW-1133">Transmembrane helix</keyword>
<dbReference type="RefSeq" id="WP_121464172.1">
    <property type="nucleotide sequence ID" value="NZ_CP025121.1"/>
</dbReference>
<dbReference type="KEGG" id="pzi:CWO85_03135"/>
<feature type="compositionally biased region" description="Polar residues" evidence="1">
    <location>
        <begin position="39"/>
        <end position="74"/>
    </location>
</feature>
<feature type="transmembrane region" description="Helical" evidence="2">
    <location>
        <begin position="1458"/>
        <end position="1477"/>
    </location>
</feature>
<name>A0A660HNE4_ZIZJU</name>
<feature type="transmembrane region" description="Helical" evidence="2">
    <location>
        <begin position="12"/>
        <end position="32"/>
    </location>
</feature>
<evidence type="ECO:0000313" key="4">
    <source>
        <dbReference type="Proteomes" id="UP000272462"/>
    </source>
</evidence>
<gene>
    <name evidence="3" type="ORF">CWO85_03135</name>
</gene>
<evidence type="ECO:0000256" key="2">
    <source>
        <dbReference type="SAM" id="Phobius"/>
    </source>
</evidence>
<keyword evidence="2" id="KW-0472">Membrane</keyword>
<keyword evidence="2" id="KW-0812">Transmembrane</keyword>
<evidence type="ECO:0000313" key="3">
    <source>
        <dbReference type="EMBL" id="AYJ01472.1"/>
    </source>
</evidence>
<keyword evidence="4" id="KW-1185">Reference proteome</keyword>
<sequence>MKLQTKKICFRTFHAIIIIFFTLGYCFFNNLINIQADPTQDSTQADPTQDSTQAGPTQDSTQAGPTQDYINNIKTTEEARKTSETSQLKIKAPYYVPPSPTQPELSTDLKNTNLGEIVDKEKSTIEAKVKQQNANLQNKNIQATSIEDTKAKITSDSYKGEVEVQFTVRPELSTDLKNTNLGEIVDKEKSTIEAKVKQQNANLQNKNIQATSIKDTKAKITSDSYKGEVEVQFTVQPELSTDLKNTNLGEIVDKEKSTIEAKVKQQNANLQNKNIQATSIKDTKAKITSDSYKGEVEVQFTVQPELSTDLKNTNLGEIVDKEKSTIEAKVKQQNANLQNKNIQATSIKDTKAKITSDSYKGEVEVQFTVRPELSTDLKNTNLGEIVDKEKSTIEAKVKQQNANLQNKNIQATSIKDTKAKITSDSYKGEVEVQFTVQPELSTDLKNTNLGEIVDKEKSTIEAKVKQQNANLQNKNIQATSIEDTKAKITSDSYKGEVEVQFTVQPELSTDLKNTNLGEIVDKEKSTIEAKVKQQNANLQNKNIQATSIKDTKAKITSDSYKGEVEVQFTVQPELSTDLKNTNLGEIVDKEKSTIEAKVKQQNANLQNKNIQATSIEDTKAKITSDSYKGEVEVQFTVRPELSTDLKNTNLGEIVDKEKSTIEAKVKQQNANLQNKNIQATSIKDTKAKITSDSYKGEVEVQFTVQPELSTDLKNTNLGEIVDKEKSTIEAKVKQQNANLQNKNIQATSIEDTKAKITSDSYKGEVEVQFTVQPELSTDLKNTNLGEIVDKEKSTIEAKVKQQNANLQNKNIQATSIKDTKAKITSDSYKGEVEVQFTVRPELSTDLKNTNLGEIVDKEKSTIEAKVKQQNANLQNKNIQATSIEDTKAKITSDSYKGEVEVQFTVQPELSTDLKNTNLGEIVDKEKSTIEAKVKQQNANLQNKNIQATSIKDTKAKITSDSYKGEVEVQFTVRPELSTDLKNTNLGEIVDKEKSTIEAKVKQQNANLQNKNIQATSIKDTKAKITSDSYKGEVEVQFTVQPELSTDLKNTNLGEIVDKEKSTIEAKVKQQNANLQNKNIQATSIEDTKAKITSDSYKGEVEVQFTVQPELSTDLKNTNLGEIVDKEKSTIEAKVKQQNANLQNKNIQATSIKDTKAKITSDSYKGEVEVQFTVQPELSTDLKNTNLGEIVDKEKSTIEAKVKQQNANLQNKNIQATSIEDTKAKITSDSYKGEVEVQFTVRPELSTDLKNTNLGEIVDKEKSTIEAKVKQQNANLQNKNIQATSIEDTKAKITSDSYKGEVEVQFTVQPELSTDLKNTNLGEIVDKEKSTIEAKVKQQNANLQNKNIQATSIEDTKAKITSDSYKGEVEVQFTVQPELSTDLKNTNLGEIVDKEKSTIEAKVKQQNANLQNKNIQATSIEDTKAKITSDSYKGEVEVQFTVQPQPQTKEDKPVYKEPWFWITLTISIIVIISVIFAIRKKNQASK</sequence>
<dbReference type="Proteomes" id="UP000272462">
    <property type="component" value="Chromosome"/>
</dbReference>
<protein>
    <submittedName>
        <fullName evidence="3">Uncharacterized protein</fullName>
    </submittedName>
</protein>
<proteinExistence type="predicted"/>
<accession>A0A660HNE4</accession>
<dbReference type="OrthoDB" id="410054at2"/>